<evidence type="ECO:0000256" key="3">
    <source>
        <dbReference type="ARBA" id="ARBA00017144"/>
    </source>
</evidence>
<evidence type="ECO:0000259" key="12">
    <source>
        <dbReference type="Pfam" id="PF02223"/>
    </source>
</evidence>
<evidence type="ECO:0000256" key="4">
    <source>
        <dbReference type="ARBA" id="ARBA00022679"/>
    </source>
</evidence>
<evidence type="ECO:0000313" key="13">
    <source>
        <dbReference type="EMBL" id="QCR08323.1"/>
    </source>
</evidence>
<evidence type="ECO:0000256" key="7">
    <source>
        <dbReference type="ARBA" id="ARBA00022777"/>
    </source>
</evidence>
<dbReference type="PROSITE" id="PS01331">
    <property type="entry name" value="THYMIDYLATE_KINASE"/>
    <property type="match status" value="1"/>
</dbReference>
<dbReference type="GO" id="GO:0004798">
    <property type="term" value="F:dTMP kinase activity"/>
    <property type="evidence" value="ECO:0007669"/>
    <property type="project" value="UniProtKB-UniRule"/>
</dbReference>
<evidence type="ECO:0000256" key="11">
    <source>
        <dbReference type="HAMAP-Rule" id="MF_00165"/>
    </source>
</evidence>
<dbReference type="InterPro" id="IPR018094">
    <property type="entry name" value="Thymidylate_kinase"/>
</dbReference>
<evidence type="ECO:0000313" key="14">
    <source>
        <dbReference type="Proteomes" id="UP000299580"/>
    </source>
</evidence>
<evidence type="ECO:0000256" key="1">
    <source>
        <dbReference type="ARBA" id="ARBA00009776"/>
    </source>
</evidence>
<comment type="function">
    <text evidence="11">Phosphorylation of dTMP to form dTDP in both de novo and salvage pathways of dTTP synthesis.</text>
</comment>
<dbReference type="FunFam" id="3.40.50.300:FF:000321">
    <property type="entry name" value="Thymidylate kinase"/>
    <property type="match status" value="1"/>
</dbReference>
<evidence type="ECO:0000256" key="8">
    <source>
        <dbReference type="ARBA" id="ARBA00022840"/>
    </source>
</evidence>
<dbReference type="EMBL" id="CP034035">
    <property type="protein sequence ID" value="QCR08323.1"/>
    <property type="molecule type" value="Genomic_DNA"/>
</dbReference>
<dbReference type="RefSeq" id="WP_137713364.1">
    <property type="nucleotide sequence ID" value="NZ_CP034035.1"/>
</dbReference>
<dbReference type="GO" id="GO:0006227">
    <property type="term" value="P:dUDP biosynthetic process"/>
    <property type="evidence" value="ECO:0007669"/>
    <property type="project" value="TreeGrafter"/>
</dbReference>
<evidence type="ECO:0000256" key="10">
    <source>
        <dbReference type="ARBA" id="ARBA00048743"/>
    </source>
</evidence>
<comment type="catalytic activity">
    <reaction evidence="10 11">
        <text>dTMP + ATP = dTDP + ADP</text>
        <dbReference type="Rhea" id="RHEA:13517"/>
        <dbReference type="ChEBI" id="CHEBI:30616"/>
        <dbReference type="ChEBI" id="CHEBI:58369"/>
        <dbReference type="ChEBI" id="CHEBI:63528"/>
        <dbReference type="ChEBI" id="CHEBI:456216"/>
        <dbReference type="EC" id="2.7.4.9"/>
    </reaction>
</comment>
<evidence type="ECO:0000256" key="9">
    <source>
        <dbReference type="ARBA" id="ARBA00029962"/>
    </source>
</evidence>
<keyword evidence="5 11" id="KW-0545">Nucleotide biosynthesis</keyword>
<proteinExistence type="inferred from homology"/>
<comment type="similarity">
    <text evidence="1 11">Belongs to the thymidylate kinase family.</text>
</comment>
<dbReference type="HAMAP" id="MF_00165">
    <property type="entry name" value="Thymidylate_kinase"/>
    <property type="match status" value="1"/>
</dbReference>
<evidence type="ECO:0000256" key="5">
    <source>
        <dbReference type="ARBA" id="ARBA00022727"/>
    </source>
</evidence>
<sequence length="226" mass="25123">MNNKFIVIEGLEGAGKTTARHTVVETLRAYGVQDVIFTREPGGTPLAEKLRELIKQGMADEKVTDKAEVLMLYAARVQLVDNVIKPALANGQWVIGDRHDLSSQAYQGGGRGIDQQLLLSLRDTVLGDFRPDLTFYLDLPPALGLQRARARGDLDRIEQESLAFFERTRARYQALAAEDRTIVTLDASQPLESVSRDIQATLREWLPQQGLHRQDAPPATLHQGRG</sequence>
<dbReference type="Pfam" id="PF02223">
    <property type="entry name" value="Thymidylate_kin"/>
    <property type="match status" value="1"/>
</dbReference>
<dbReference type="NCBIfam" id="TIGR00041">
    <property type="entry name" value="DTMP_kinase"/>
    <property type="match status" value="1"/>
</dbReference>
<keyword evidence="8 11" id="KW-0067">ATP-binding</keyword>
<dbReference type="OrthoDB" id="9774907at2"/>
<dbReference type="PANTHER" id="PTHR10344:SF4">
    <property type="entry name" value="UMP-CMP KINASE 2, MITOCHONDRIAL"/>
    <property type="match status" value="1"/>
</dbReference>
<dbReference type="InterPro" id="IPR039430">
    <property type="entry name" value="Thymidylate_kin-like_dom"/>
</dbReference>
<dbReference type="Gene3D" id="3.40.50.300">
    <property type="entry name" value="P-loop containing nucleotide triphosphate hydrolases"/>
    <property type="match status" value="1"/>
</dbReference>
<dbReference type="InterPro" id="IPR018095">
    <property type="entry name" value="Thymidylate_kin_CS"/>
</dbReference>
<dbReference type="KEGG" id="brb:EH207_07235"/>
<name>A0A4V1F9P8_9GAMM</name>
<dbReference type="AlphaFoldDB" id="A0A4V1F9P8"/>
<accession>A0A4V1F9P8</accession>
<dbReference type="GO" id="GO:0006233">
    <property type="term" value="P:dTDP biosynthetic process"/>
    <property type="evidence" value="ECO:0007669"/>
    <property type="project" value="InterPro"/>
</dbReference>
<dbReference type="GO" id="GO:0005524">
    <property type="term" value="F:ATP binding"/>
    <property type="evidence" value="ECO:0007669"/>
    <property type="project" value="UniProtKB-UniRule"/>
</dbReference>
<protein>
    <recommendedName>
        <fullName evidence="3 11">Thymidylate kinase</fullName>
        <ecNumber evidence="2 11">2.7.4.9</ecNumber>
    </recommendedName>
    <alternativeName>
        <fullName evidence="9 11">dTMP kinase</fullName>
    </alternativeName>
</protein>
<dbReference type="InterPro" id="IPR027417">
    <property type="entry name" value="P-loop_NTPase"/>
</dbReference>
<organism evidence="13 14">
    <name type="scientific">Brenneria rubrifaciens</name>
    <dbReference type="NCBI Taxonomy" id="55213"/>
    <lineage>
        <taxon>Bacteria</taxon>
        <taxon>Pseudomonadati</taxon>
        <taxon>Pseudomonadota</taxon>
        <taxon>Gammaproteobacteria</taxon>
        <taxon>Enterobacterales</taxon>
        <taxon>Pectobacteriaceae</taxon>
        <taxon>Brenneria</taxon>
    </lineage>
</organism>
<reference evidence="13 14" key="1">
    <citation type="submission" date="2018-11" db="EMBL/GenBank/DDBJ databases">
        <title>Genome sequences of Brenneria nigrifluens and Brenneria rubrifaciens.</title>
        <authorList>
            <person name="Poret-Peterson A.T."/>
            <person name="McClean A.E."/>
            <person name="Kluepfel D.A."/>
        </authorList>
    </citation>
    <scope>NUCLEOTIDE SEQUENCE [LARGE SCALE GENOMIC DNA]</scope>
    <source>
        <strain evidence="13 14">6D370</strain>
    </source>
</reference>
<evidence type="ECO:0000256" key="2">
    <source>
        <dbReference type="ARBA" id="ARBA00012980"/>
    </source>
</evidence>
<dbReference type="PANTHER" id="PTHR10344">
    <property type="entry name" value="THYMIDYLATE KINASE"/>
    <property type="match status" value="1"/>
</dbReference>
<feature type="binding site" evidence="11">
    <location>
        <begin position="10"/>
        <end position="17"/>
    </location>
    <ligand>
        <name>ATP</name>
        <dbReference type="ChEBI" id="CHEBI:30616"/>
    </ligand>
</feature>
<evidence type="ECO:0000256" key="6">
    <source>
        <dbReference type="ARBA" id="ARBA00022741"/>
    </source>
</evidence>
<keyword evidence="14" id="KW-1185">Reference proteome</keyword>
<dbReference type="EC" id="2.7.4.9" evidence="2 11"/>
<dbReference type="CDD" id="cd01672">
    <property type="entry name" value="TMPK"/>
    <property type="match status" value="1"/>
</dbReference>
<feature type="domain" description="Thymidylate kinase-like" evidence="12">
    <location>
        <begin position="8"/>
        <end position="198"/>
    </location>
</feature>
<dbReference type="GO" id="GO:0006235">
    <property type="term" value="P:dTTP biosynthetic process"/>
    <property type="evidence" value="ECO:0007669"/>
    <property type="project" value="UniProtKB-UniRule"/>
</dbReference>
<gene>
    <name evidence="11" type="primary">tmk</name>
    <name evidence="13" type="ORF">EH207_07235</name>
</gene>
<keyword evidence="4 11" id="KW-0808">Transferase</keyword>
<dbReference type="SUPFAM" id="SSF52540">
    <property type="entry name" value="P-loop containing nucleoside triphosphate hydrolases"/>
    <property type="match status" value="1"/>
</dbReference>
<dbReference type="Proteomes" id="UP000299580">
    <property type="component" value="Chromosome"/>
</dbReference>
<keyword evidence="6 11" id="KW-0547">Nucleotide-binding</keyword>
<dbReference type="GO" id="GO:0005829">
    <property type="term" value="C:cytosol"/>
    <property type="evidence" value="ECO:0007669"/>
    <property type="project" value="TreeGrafter"/>
</dbReference>
<keyword evidence="7 11" id="KW-0418">Kinase</keyword>